<reference evidence="3 4" key="1">
    <citation type="journal article" date="2020" name="IScience">
        <title>Genome Sequencing of the Endangered Kingdonia uniflora (Circaeasteraceae, Ranunculales) Reveals Potential Mechanisms of Evolutionary Specialization.</title>
        <authorList>
            <person name="Sun Y."/>
            <person name="Deng T."/>
            <person name="Zhang A."/>
            <person name="Moore M.J."/>
            <person name="Landis J.B."/>
            <person name="Lin N."/>
            <person name="Zhang H."/>
            <person name="Zhang X."/>
            <person name="Huang J."/>
            <person name="Zhang X."/>
            <person name="Sun H."/>
            <person name="Wang H."/>
        </authorList>
    </citation>
    <scope>NUCLEOTIDE SEQUENCE [LARGE SCALE GENOMIC DNA]</scope>
    <source>
        <strain evidence="3">TB1705</strain>
        <tissue evidence="3">Leaf</tissue>
    </source>
</reference>
<dbReference type="Proteomes" id="UP000541444">
    <property type="component" value="Unassembled WGS sequence"/>
</dbReference>
<evidence type="ECO:0000256" key="1">
    <source>
        <dbReference type="SAM" id="MobiDB-lite"/>
    </source>
</evidence>
<dbReference type="InterPro" id="IPR059080">
    <property type="entry name" value="WHD_PTC1"/>
</dbReference>
<keyword evidence="4" id="KW-1185">Reference proteome</keyword>
<dbReference type="GO" id="GO:0051177">
    <property type="term" value="P:meiotic sister chromatid cohesion"/>
    <property type="evidence" value="ECO:0007669"/>
    <property type="project" value="InterPro"/>
</dbReference>
<feature type="compositionally biased region" description="Acidic residues" evidence="1">
    <location>
        <begin position="36"/>
        <end position="57"/>
    </location>
</feature>
<feature type="domain" description="PTC1-like winged helix-turn-helix" evidence="2">
    <location>
        <begin position="68"/>
        <end position="131"/>
    </location>
</feature>
<evidence type="ECO:0000259" key="2">
    <source>
        <dbReference type="Pfam" id="PF25874"/>
    </source>
</evidence>
<comment type="caution">
    <text evidence="3">The sequence shown here is derived from an EMBL/GenBank/DDBJ whole genome shotgun (WGS) entry which is preliminary data.</text>
</comment>
<dbReference type="GO" id="GO:0007131">
    <property type="term" value="P:reciprocal meiotic recombination"/>
    <property type="evidence" value="ECO:0007669"/>
    <property type="project" value="InterPro"/>
</dbReference>
<dbReference type="PANTHER" id="PTHR46740">
    <property type="entry name" value="PROTEIN DYAD"/>
    <property type="match status" value="1"/>
</dbReference>
<feature type="region of interest" description="Disordered" evidence="1">
    <location>
        <begin position="1"/>
        <end position="72"/>
    </location>
</feature>
<dbReference type="InterPro" id="IPR044221">
    <property type="entry name" value="DYAD/AMEIOTIC1"/>
</dbReference>
<dbReference type="PANTHER" id="PTHR46740:SF2">
    <property type="entry name" value="PROTEIN DYAD"/>
    <property type="match status" value="1"/>
</dbReference>
<name>A0A7J7NR99_9MAGN</name>
<evidence type="ECO:0000313" key="4">
    <source>
        <dbReference type="Proteomes" id="UP000541444"/>
    </source>
</evidence>
<gene>
    <name evidence="3" type="ORF">GIB67_021451</name>
</gene>
<dbReference type="Pfam" id="PF25874">
    <property type="entry name" value="WHD_plant_repro"/>
    <property type="match status" value="1"/>
</dbReference>
<organism evidence="3 4">
    <name type="scientific">Kingdonia uniflora</name>
    <dbReference type="NCBI Taxonomy" id="39325"/>
    <lineage>
        <taxon>Eukaryota</taxon>
        <taxon>Viridiplantae</taxon>
        <taxon>Streptophyta</taxon>
        <taxon>Embryophyta</taxon>
        <taxon>Tracheophyta</taxon>
        <taxon>Spermatophyta</taxon>
        <taxon>Magnoliopsida</taxon>
        <taxon>Ranunculales</taxon>
        <taxon>Circaeasteraceae</taxon>
        <taxon>Kingdonia</taxon>
    </lineage>
</organism>
<feature type="compositionally biased region" description="Basic and acidic residues" evidence="1">
    <location>
        <begin position="112"/>
        <end position="123"/>
    </location>
</feature>
<feature type="compositionally biased region" description="Polar residues" evidence="1">
    <location>
        <begin position="58"/>
        <end position="68"/>
    </location>
</feature>
<protein>
    <recommendedName>
        <fullName evidence="2">PTC1-like winged helix-turn-helix domain-containing protein</fullName>
    </recommendedName>
</protein>
<dbReference type="OrthoDB" id="515863at2759"/>
<feature type="compositionally biased region" description="Low complexity" evidence="1">
    <location>
        <begin position="7"/>
        <end position="20"/>
    </location>
</feature>
<proteinExistence type="predicted"/>
<accession>A0A7J7NR99</accession>
<evidence type="ECO:0000313" key="3">
    <source>
        <dbReference type="EMBL" id="KAF6169448.1"/>
    </source>
</evidence>
<sequence length="138" mass="15135">MEEKVKTSSPSSTTSSSSPSIHKELLLLGSNPGEEASLEASDEEDVKIGDDDDDDDVSSSPPRNQSVSYERAETKLYEIMKEKGAPMLRENLRNEARKDIGDTGLLDHLLKDMPGKLTPDGKARFQRRKNKGGLMSIG</sequence>
<dbReference type="EMBL" id="JACGCM010000659">
    <property type="protein sequence ID" value="KAF6169448.1"/>
    <property type="molecule type" value="Genomic_DNA"/>
</dbReference>
<feature type="region of interest" description="Disordered" evidence="1">
    <location>
        <begin position="112"/>
        <end position="138"/>
    </location>
</feature>
<dbReference type="AlphaFoldDB" id="A0A7J7NR99"/>